<protein>
    <submittedName>
        <fullName evidence="2">Uncharacterized protein</fullName>
    </submittedName>
</protein>
<reference evidence="2" key="2">
    <citation type="journal article" date="2014" name="Science">
        <title>Marine tubeworm metamorphosis induced by arrays of bacterial phage tail-like structures.</title>
        <authorList>
            <person name="Shikuma N.J."/>
            <person name="Pilhofer M."/>
            <person name="Weiss G.L."/>
            <person name="Hadfield M.G."/>
            <person name="Jensen G.J."/>
            <person name="Newman D.K."/>
        </authorList>
    </citation>
    <scope>NUCLEOTIDE SEQUENCE</scope>
    <source>
        <strain evidence="2">HI1</strain>
    </source>
</reference>
<dbReference type="EMBL" id="KF724687">
    <property type="protein sequence ID" value="AHX39771.1"/>
    <property type="molecule type" value="Genomic_DNA"/>
</dbReference>
<accession>A0A023Q0R5</accession>
<keyword evidence="1" id="KW-0472">Membrane</keyword>
<evidence type="ECO:0000313" key="2">
    <source>
        <dbReference type="EMBL" id="AHX39771.1"/>
    </source>
</evidence>
<keyword evidence="1" id="KW-0812">Transmembrane</keyword>
<dbReference type="AlphaFoldDB" id="A0A023Q0R5"/>
<evidence type="ECO:0000256" key="1">
    <source>
        <dbReference type="SAM" id="Phobius"/>
    </source>
</evidence>
<reference evidence="2" key="1">
    <citation type="journal article" date="2012" name="Sci. Rep.">
        <title>Recruitment in the sea: bacterial genes required for inducing larval settlement in a polychaete worm.</title>
        <authorList>
            <person name="Huang Y."/>
            <person name="Callahan S."/>
            <person name="Hadfield M.G."/>
        </authorList>
    </citation>
    <scope>NUCLEOTIDE SEQUENCE</scope>
    <source>
        <strain evidence="2">HI1</strain>
    </source>
</reference>
<sequence>MTIAIGSTDFILIIISFLHVIKNYFIARCVLVKALLDRVFMIAF</sequence>
<feature type="transmembrane region" description="Helical" evidence="1">
    <location>
        <begin position="12"/>
        <end position="36"/>
    </location>
</feature>
<keyword evidence="1" id="KW-1133">Transmembrane helix</keyword>
<name>A0A023Q0R5_9GAMM</name>
<proteinExistence type="predicted"/>
<organism evidence="2">
    <name type="scientific">Pseudoalteromonas luteoviolacea</name>
    <dbReference type="NCBI Taxonomy" id="43657"/>
    <lineage>
        <taxon>Bacteria</taxon>
        <taxon>Pseudomonadati</taxon>
        <taxon>Pseudomonadota</taxon>
        <taxon>Gammaproteobacteria</taxon>
        <taxon>Alteromonadales</taxon>
        <taxon>Pseudoalteromonadaceae</taxon>
        <taxon>Pseudoalteromonas</taxon>
    </lineage>
</organism>